<keyword evidence="4 10" id="KW-1133">Transmembrane helix</keyword>
<feature type="transmembrane region" description="Helical" evidence="10">
    <location>
        <begin position="255"/>
        <end position="276"/>
    </location>
</feature>
<dbReference type="PROSITE" id="PS50262">
    <property type="entry name" value="G_PROTEIN_RECEP_F1_2"/>
    <property type="match status" value="1"/>
</dbReference>
<proteinExistence type="predicted"/>
<dbReference type="SUPFAM" id="SSF81321">
    <property type="entry name" value="Family A G protein-coupled receptor-like"/>
    <property type="match status" value="1"/>
</dbReference>
<dbReference type="EMBL" id="NEDP02076730">
    <property type="protein sequence ID" value="OWF35374.1"/>
    <property type="molecule type" value="Genomic_DNA"/>
</dbReference>
<comment type="subcellular location">
    <subcellularLocation>
        <location evidence="1">Cell membrane</location>
        <topology evidence="1">Multi-pass membrane protein</topology>
    </subcellularLocation>
</comment>
<evidence type="ECO:0000259" key="11">
    <source>
        <dbReference type="PROSITE" id="PS50262"/>
    </source>
</evidence>
<feature type="transmembrane region" description="Helical" evidence="10">
    <location>
        <begin position="109"/>
        <end position="130"/>
    </location>
</feature>
<feature type="domain" description="G-protein coupled receptors family 1 profile" evidence="11">
    <location>
        <begin position="50"/>
        <end position="312"/>
    </location>
</feature>
<dbReference type="PRINTS" id="PR00237">
    <property type="entry name" value="GPCRRHODOPSN"/>
</dbReference>
<comment type="caution">
    <text evidence="12">The sequence shown here is derived from an EMBL/GenBank/DDBJ whole genome shotgun (WGS) entry which is preliminary data.</text>
</comment>
<evidence type="ECO:0000256" key="9">
    <source>
        <dbReference type="ARBA" id="ARBA00023224"/>
    </source>
</evidence>
<evidence type="ECO:0000256" key="8">
    <source>
        <dbReference type="ARBA" id="ARBA00023180"/>
    </source>
</evidence>
<evidence type="ECO:0000256" key="1">
    <source>
        <dbReference type="ARBA" id="ARBA00004651"/>
    </source>
</evidence>
<evidence type="ECO:0000256" key="10">
    <source>
        <dbReference type="SAM" id="Phobius"/>
    </source>
</evidence>
<feature type="transmembrane region" description="Helical" evidence="10">
    <location>
        <begin position="40"/>
        <end position="59"/>
    </location>
</feature>
<dbReference type="Proteomes" id="UP000242188">
    <property type="component" value="Unassembled WGS sequence"/>
</dbReference>
<evidence type="ECO:0000313" key="12">
    <source>
        <dbReference type="EMBL" id="OWF35374.1"/>
    </source>
</evidence>
<keyword evidence="7" id="KW-0675">Receptor</keyword>
<evidence type="ECO:0000256" key="7">
    <source>
        <dbReference type="ARBA" id="ARBA00023170"/>
    </source>
</evidence>
<dbReference type="Gene3D" id="1.20.1070.10">
    <property type="entry name" value="Rhodopsin 7-helix transmembrane proteins"/>
    <property type="match status" value="1"/>
</dbReference>
<protein>
    <submittedName>
        <fullName evidence="12">Rhodopsin, GQ-coupled</fullName>
    </submittedName>
</protein>
<dbReference type="CDD" id="cd00637">
    <property type="entry name" value="7tm_classA_rhodopsin-like"/>
    <property type="match status" value="1"/>
</dbReference>
<keyword evidence="8" id="KW-0325">Glycoprotein</keyword>
<keyword evidence="6 10" id="KW-0472">Membrane</keyword>
<evidence type="ECO:0000256" key="6">
    <source>
        <dbReference type="ARBA" id="ARBA00023136"/>
    </source>
</evidence>
<keyword evidence="5" id="KW-0297">G-protein coupled receptor</keyword>
<feature type="transmembrane region" description="Helical" evidence="10">
    <location>
        <begin position="296"/>
        <end position="315"/>
    </location>
</feature>
<keyword evidence="3 10" id="KW-0812">Transmembrane</keyword>
<keyword evidence="2" id="KW-1003">Cell membrane</keyword>
<dbReference type="AlphaFoldDB" id="A0A210PFV3"/>
<evidence type="ECO:0000256" key="2">
    <source>
        <dbReference type="ARBA" id="ARBA00022475"/>
    </source>
</evidence>
<evidence type="ECO:0000256" key="3">
    <source>
        <dbReference type="ARBA" id="ARBA00022692"/>
    </source>
</evidence>
<feature type="transmembrane region" description="Helical" evidence="10">
    <location>
        <begin position="200"/>
        <end position="228"/>
    </location>
</feature>
<dbReference type="PANTHER" id="PTHR11866:SF34">
    <property type="entry name" value="G-PROTEIN COUPLED RECEPTORS FAMILY 1 PROFILE DOMAIN-CONTAINING PROTEIN"/>
    <property type="match status" value="1"/>
</dbReference>
<keyword evidence="9" id="KW-0807">Transducer</keyword>
<feature type="transmembrane region" description="Helical" evidence="10">
    <location>
        <begin position="151"/>
        <end position="180"/>
    </location>
</feature>
<gene>
    <name evidence="12" type="ORF">KP79_PYT18440</name>
</gene>
<dbReference type="PANTHER" id="PTHR11866">
    <property type="entry name" value="G-PROTEIN COUPLED RECEPTOR FAMILY 1 MEMBER"/>
    <property type="match status" value="1"/>
</dbReference>
<evidence type="ECO:0000313" key="13">
    <source>
        <dbReference type="Proteomes" id="UP000242188"/>
    </source>
</evidence>
<dbReference type="Pfam" id="PF00001">
    <property type="entry name" value="7tm_1"/>
    <property type="match status" value="1"/>
</dbReference>
<evidence type="ECO:0000256" key="4">
    <source>
        <dbReference type="ARBA" id="ARBA00022989"/>
    </source>
</evidence>
<sequence>MTVLNASDALINSTNESSSLPNGQSGPEIDCILDLSKAELPILLILCLVFNSFSIIILVKIRSDILGIDYLLVLTLAVNDFVTMALFTVMWIGGWIRCKNIMDVHLCSFFGWLATTMVIWSAWVVIIMAGCRYLATVKPLYYRSSVTRGNVIIVLVFTLFFTLLQLMLPFTGLAAPYVFYDENRICAYNFSAGIAGFSHRIILGVLATEGLLATIVIMYFNISIIYVLRRVNVVRPEPALARPDMTSNNQTKRTAFANVTKVVSAVYCICYAPFLVRLLYDVIDNTPHQNDLRHSISMTLLFMSPLLNPMVYVACNRRYREYIVQTCKNMCKCGNKNKGNETTGNDASGYGTQTTRA</sequence>
<keyword evidence="13" id="KW-1185">Reference proteome</keyword>
<reference evidence="12 13" key="1">
    <citation type="journal article" date="2017" name="Nat. Ecol. Evol.">
        <title>Scallop genome provides insights into evolution of bilaterian karyotype and development.</title>
        <authorList>
            <person name="Wang S."/>
            <person name="Zhang J."/>
            <person name="Jiao W."/>
            <person name="Li J."/>
            <person name="Xun X."/>
            <person name="Sun Y."/>
            <person name="Guo X."/>
            <person name="Huan P."/>
            <person name="Dong B."/>
            <person name="Zhang L."/>
            <person name="Hu X."/>
            <person name="Sun X."/>
            <person name="Wang J."/>
            <person name="Zhao C."/>
            <person name="Wang Y."/>
            <person name="Wang D."/>
            <person name="Huang X."/>
            <person name="Wang R."/>
            <person name="Lv J."/>
            <person name="Li Y."/>
            <person name="Zhang Z."/>
            <person name="Liu B."/>
            <person name="Lu W."/>
            <person name="Hui Y."/>
            <person name="Liang J."/>
            <person name="Zhou Z."/>
            <person name="Hou R."/>
            <person name="Li X."/>
            <person name="Liu Y."/>
            <person name="Li H."/>
            <person name="Ning X."/>
            <person name="Lin Y."/>
            <person name="Zhao L."/>
            <person name="Xing Q."/>
            <person name="Dou J."/>
            <person name="Li Y."/>
            <person name="Mao J."/>
            <person name="Guo H."/>
            <person name="Dou H."/>
            <person name="Li T."/>
            <person name="Mu C."/>
            <person name="Jiang W."/>
            <person name="Fu Q."/>
            <person name="Fu X."/>
            <person name="Miao Y."/>
            <person name="Liu J."/>
            <person name="Yu Q."/>
            <person name="Li R."/>
            <person name="Liao H."/>
            <person name="Li X."/>
            <person name="Kong Y."/>
            <person name="Jiang Z."/>
            <person name="Chourrout D."/>
            <person name="Li R."/>
            <person name="Bao Z."/>
        </authorList>
    </citation>
    <scope>NUCLEOTIDE SEQUENCE [LARGE SCALE GENOMIC DNA]</scope>
    <source>
        <strain evidence="12 13">PY_sf001</strain>
    </source>
</reference>
<dbReference type="InterPro" id="IPR017452">
    <property type="entry name" value="GPCR_Rhodpsn_7TM"/>
</dbReference>
<dbReference type="InterPro" id="IPR008365">
    <property type="entry name" value="Prostanoid_rcpt"/>
</dbReference>
<dbReference type="InterPro" id="IPR000276">
    <property type="entry name" value="GPCR_Rhodpsn"/>
</dbReference>
<name>A0A210PFV3_MIZYE</name>
<accession>A0A210PFV3</accession>
<organism evidence="12 13">
    <name type="scientific">Mizuhopecten yessoensis</name>
    <name type="common">Japanese scallop</name>
    <name type="synonym">Patinopecten yessoensis</name>
    <dbReference type="NCBI Taxonomy" id="6573"/>
    <lineage>
        <taxon>Eukaryota</taxon>
        <taxon>Metazoa</taxon>
        <taxon>Spiralia</taxon>
        <taxon>Lophotrochozoa</taxon>
        <taxon>Mollusca</taxon>
        <taxon>Bivalvia</taxon>
        <taxon>Autobranchia</taxon>
        <taxon>Pteriomorphia</taxon>
        <taxon>Pectinida</taxon>
        <taxon>Pectinoidea</taxon>
        <taxon>Pectinidae</taxon>
        <taxon>Mizuhopecten</taxon>
    </lineage>
</organism>
<feature type="transmembrane region" description="Helical" evidence="10">
    <location>
        <begin position="71"/>
        <end position="97"/>
    </location>
</feature>
<dbReference type="GO" id="GO:0005886">
    <property type="term" value="C:plasma membrane"/>
    <property type="evidence" value="ECO:0007669"/>
    <property type="project" value="UniProtKB-SubCell"/>
</dbReference>
<dbReference type="GO" id="GO:0004930">
    <property type="term" value="F:G protein-coupled receptor activity"/>
    <property type="evidence" value="ECO:0007669"/>
    <property type="project" value="UniProtKB-KW"/>
</dbReference>
<evidence type="ECO:0000256" key="5">
    <source>
        <dbReference type="ARBA" id="ARBA00023040"/>
    </source>
</evidence>